<evidence type="ECO:0000313" key="1">
    <source>
        <dbReference type="EMBL" id="GBP06908.1"/>
    </source>
</evidence>
<reference evidence="1 2" key="1">
    <citation type="journal article" date="2019" name="Commun. Biol.">
        <title>The bagworm genome reveals a unique fibroin gene that provides high tensile strength.</title>
        <authorList>
            <person name="Kono N."/>
            <person name="Nakamura H."/>
            <person name="Ohtoshi R."/>
            <person name="Tomita M."/>
            <person name="Numata K."/>
            <person name="Arakawa K."/>
        </authorList>
    </citation>
    <scope>NUCLEOTIDE SEQUENCE [LARGE SCALE GENOMIC DNA]</scope>
</reference>
<accession>A0A4C1T0D8</accession>
<proteinExistence type="predicted"/>
<gene>
    <name evidence="1" type="ORF">EVAR_4362_1</name>
</gene>
<name>A0A4C1T0D8_EUMVA</name>
<sequence length="95" mass="11059">MELHRQPQACSKTTMRLQFSDVVNVKTCRRYGVVRIYERRRVTMPRLMSGRDGISEKRQLEWEAAVEAVIRDITTTAPPQRKPPIVQIVIYESSV</sequence>
<protein>
    <submittedName>
        <fullName evidence="1">Uncharacterized protein</fullName>
    </submittedName>
</protein>
<dbReference type="OrthoDB" id="297496at2759"/>
<comment type="caution">
    <text evidence="1">The sequence shown here is derived from an EMBL/GenBank/DDBJ whole genome shotgun (WGS) entry which is preliminary data.</text>
</comment>
<dbReference type="Proteomes" id="UP000299102">
    <property type="component" value="Unassembled WGS sequence"/>
</dbReference>
<keyword evidence="2" id="KW-1185">Reference proteome</keyword>
<dbReference type="AlphaFoldDB" id="A0A4C1T0D8"/>
<evidence type="ECO:0000313" key="2">
    <source>
        <dbReference type="Proteomes" id="UP000299102"/>
    </source>
</evidence>
<dbReference type="EMBL" id="BGZK01000024">
    <property type="protein sequence ID" value="GBP06908.1"/>
    <property type="molecule type" value="Genomic_DNA"/>
</dbReference>
<organism evidence="1 2">
    <name type="scientific">Eumeta variegata</name>
    <name type="common">Bagworm moth</name>
    <name type="synonym">Eumeta japonica</name>
    <dbReference type="NCBI Taxonomy" id="151549"/>
    <lineage>
        <taxon>Eukaryota</taxon>
        <taxon>Metazoa</taxon>
        <taxon>Ecdysozoa</taxon>
        <taxon>Arthropoda</taxon>
        <taxon>Hexapoda</taxon>
        <taxon>Insecta</taxon>
        <taxon>Pterygota</taxon>
        <taxon>Neoptera</taxon>
        <taxon>Endopterygota</taxon>
        <taxon>Lepidoptera</taxon>
        <taxon>Glossata</taxon>
        <taxon>Ditrysia</taxon>
        <taxon>Tineoidea</taxon>
        <taxon>Psychidae</taxon>
        <taxon>Oiketicinae</taxon>
        <taxon>Eumeta</taxon>
    </lineage>
</organism>